<keyword evidence="2" id="KW-0472">Membrane</keyword>
<dbReference type="Proteomes" id="UP000260717">
    <property type="component" value="Unassembled WGS sequence"/>
</dbReference>
<evidence type="ECO:0000313" key="3">
    <source>
        <dbReference type="EMBL" id="RGM43616.1"/>
    </source>
</evidence>
<proteinExistence type="predicted"/>
<organism evidence="3 4">
    <name type="scientific">Agathobacter rectalis</name>
    <dbReference type="NCBI Taxonomy" id="39491"/>
    <lineage>
        <taxon>Bacteria</taxon>
        <taxon>Bacillati</taxon>
        <taxon>Bacillota</taxon>
        <taxon>Clostridia</taxon>
        <taxon>Lachnospirales</taxon>
        <taxon>Lachnospiraceae</taxon>
        <taxon>Agathobacter</taxon>
    </lineage>
</organism>
<sequence length="79" mass="8616">LTYVSTEGEPAIKQLEAEQNEQVKKKGRKAEPETVTADSAVKKQEEFEAMKKKTRNMLLGLVAVIVAAVAGIAAYKAMH</sequence>
<feature type="compositionally biased region" description="Basic and acidic residues" evidence="1">
    <location>
        <begin position="21"/>
        <end position="32"/>
    </location>
</feature>
<dbReference type="EMBL" id="QSTI01000047">
    <property type="protein sequence ID" value="RGM43616.1"/>
    <property type="molecule type" value="Genomic_DNA"/>
</dbReference>
<reference evidence="3 4" key="1">
    <citation type="submission" date="2018-08" db="EMBL/GenBank/DDBJ databases">
        <title>A genome reference for cultivated species of the human gut microbiota.</title>
        <authorList>
            <person name="Zou Y."/>
            <person name="Xue W."/>
            <person name="Luo G."/>
        </authorList>
    </citation>
    <scope>NUCLEOTIDE SEQUENCE [LARGE SCALE GENOMIC DNA]</scope>
    <source>
        <strain evidence="3 4">OM08-12AT</strain>
    </source>
</reference>
<name>A0A3E4WMU9_9FIRM</name>
<dbReference type="AlphaFoldDB" id="A0A3E4WMU9"/>
<feature type="transmembrane region" description="Helical" evidence="2">
    <location>
        <begin position="58"/>
        <end position="78"/>
    </location>
</feature>
<gene>
    <name evidence="3" type="ORF">DXC13_15385</name>
</gene>
<accession>A0A3E4WMU9</accession>
<evidence type="ECO:0000256" key="1">
    <source>
        <dbReference type="SAM" id="MobiDB-lite"/>
    </source>
</evidence>
<evidence type="ECO:0000313" key="4">
    <source>
        <dbReference type="Proteomes" id="UP000260717"/>
    </source>
</evidence>
<keyword evidence="2" id="KW-1133">Transmembrane helix</keyword>
<feature type="region of interest" description="Disordered" evidence="1">
    <location>
        <begin position="1"/>
        <end position="37"/>
    </location>
</feature>
<feature type="non-terminal residue" evidence="3">
    <location>
        <position position="1"/>
    </location>
</feature>
<comment type="caution">
    <text evidence="3">The sequence shown here is derived from an EMBL/GenBank/DDBJ whole genome shotgun (WGS) entry which is preliminary data.</text>
</comment>
<protein>
    <submittedName>
        <fullName evidence="3">PrgI family protein</fullName>
    </submittedName>
</protein>
<evidence type="ECO:0000256" key="2">
    <source>
        <dbReference type="SAM" id="Phobius"/>
    </source>
</evidence>
<keyword evidence="2" id="KW-0812">Transmembrane</keyword>